<dbReference type="RefSeq" id="WP_203758224.1">
    <property type="nucleotide sequence ID" value="NZ_BONK01000017.1"/>
</dbReference>
<evidence type="ECO:0000256" key="2">
    <source>
        <dbReference type="SAM" id="Phobius"/>
    </source>
</evidence>
<evidence type="ECO:0000313" key="3">
    <source>
        <dbReference type="EMBL" id="GIG23213.1"/>
    </source>
</evidence>
<proteinExistence type="predicted"/>
<dbReference type="Proteomes" id="UP000632740">
    <property type="component" value="Unassembled WGS sequence"/>
</dbReference>
<gene>
    <name evidence="3" type="ORF">Cch01nite_39370</name>
</gene>
<evidence type="ECO:0000313" key="4">
    <source>
        <dbReference type="Proteomes" id="UP000632740"/>
    </source>
</evidence>
<feature type="transmembrane region" description="Helical" evidence="2">
    <location>
        <begin position="249"/>
        <end position="273"/>
    </location>
</feature>
<feature type="transmembrane region" description="Helical" evidence="2">
    <location>
        <begin position="156"/>
        <end position="175"/>
    </location>
</feature>
<feature type="compositionally biased region" description="Basic and acidic residues" evidence="1">
    <location>
        <begin position="1"/>
        <end position="19"/>
    </location>
</feature>
<keyword evidence="4" id="KW-1185">Reference proteome</keyword>
<protein>
    <submittedName>
        <fullName evidence="3">Uncharacterized protein</fullName>
    </submittedName>
</protein>
<feature type="region of interest" description="Disordered" evidence="1">
    <location>
        <begin position="1"/>
        <end position="34"/>
    </location>
</feature>
<reference evidence="3" key="1">
    <citation type="submission" date="2021-01" db="EMBL/GenBank/DDBJ databases">
        <title>Whole genome shotgun sequence of Cellulomonas chitinilytica NBRC 110799.</title>
        <authorList>
            <person name="Komaki H."/>
            <person name="Tamura T."/>
        </authorList>
    </citation>
    <scope>NUCLEOTIDE SEQUENCE</scope>
    <source>
        <strain evidence="3">NBRC 110799</strain>
    </source>
</reference>
<evidence type="ECO:0000256" key="1">
    <source>
        <dbReference type="SAM" id="MobiDB-lite"/>
    </source>
</evidence>
<keyword evidence="2" id="KW-0812">Transmembrane</keyword>
<organism evidence="3 4">
    <name type="scientific">Cellulomonas chitinilytica</name>
    <dbReference type="NCBI Taxonomy" id="398759"/>
    <lineage>
        <taxon>Bacteria</taxon>
        <taxon>Bacillati</taxon>
        <taxon>Actinomycetota</taxon>
        <taxon>Actinomycetes</taxon>
        <taxon>Micrococcales</taxon>
        <taxon>Cellulomonadaceae</taxon>
        <taxon>Cellulomonas</taxon>
    </lineage>
</organism>
<feature type="transmembrane region" description="Helical" evidence="2">
    <location>
        <begin position="211"/>
        <end position="229"/>
    </location>
</feature>
<keyword evidence="2" id="KW-1133">Transmembrane helix</keyword>
<dbReference type="AlphaFoldDB" id="A0A919U1J5"/>
<dbReference type="EMBL" id="BONK01000017">
    <property type="protein sequence ID" value="GIG23213.1"/>
    <property type="molecule type" value="Genomic_DNA"/>
</dbReference>
<name>A0A919U1J5_9CELL</name>
<feature type="transmembrane region" description="Helical" evidence="2">
    <location>
        <begin position="99"/>
        <end position="121"/>
    </location>
</feature>
<feature type="transmembrane region" description="Helical" evidence="2">
    <location>
        <begin position="181"/>
        <end position="204"/>
    </location>
</feature>
<accession>A0A919U1J5</accession>
<sequence length="497" mass="53444">MSTSTDEKRTASTRDEAARRTPARRPAPPSGPQWWAGQRFTRVRPLVLRKSLNDRLDELGAGLTKVLAERKLTAEEIADVHADLRVANRRSSVTWATQLVAGHAVAWVYDAAPILATTFVVLWMSQLGPLVAVALVTVTAVVLFPAERVSAPNRVGVVHGWLWGALCGVLILLPADAGTTWRALAAVATYVATLLVLWVGLVLLKLLPLSWALGLTLVGSSALLAGVLYGADGIGRRVDVLVVGAPDRLAPGIVGGLVFGAATSVLIVVIQLLNQGALRWQLRSRLRRAPEAEFVQSVMWLMATRRGSSTPHSSILDRVCDATDPRRGVAEQLAWIARVMETGVASHMCRLDPRNATALSRTFERKAAVVHRWNRDLLLGDTRSDAQLDEALWDAVLAGTARRWSALPEADVDTAPIVRVGQRVRAWVGKVTALAVAVAATVAAHLNDRDELSLTTGVAALWLLLDLVTPDAGSKLGKAVSETKGLWAMLPGQSQRP</sequence>
<feature type="transmembrane region" description="Helical" evidence="2">
    <location>
        <begin position="127"/>
        <end position="144"/>
    </location>
</feature>
<keyword evidence="2" id="KW-0472">Membrane</keyword>
<comment type="caution">
    <text evidence="3">The sequence shown here is derived from an EMBL/GenBank/DDBJ whole genome shotgun (WGS) entry which is preliminary data.</text>
</comment>